<feature type="active site" description="Proton acceptor" evidence="2">
    <location>
        <position position="85"/>
    </location>
</feature>
<evidence type="ECO:0000256" key="1">
    <source>
        <dbReference type="ARBA" id="ARBA00022679"/>
    </source>
</evidence>
<dbReference type="InterPro" id="IPR036424">
    <property type="entry name" value="UPP_synth-like_sf"/>
</dbReference>
<dbReference type="HAMAP" id="MF_01139">
    <property type="entry name" value="ISPT"/>
    <property type="match status" value="1"/>
</dbReference>
<comment type="similarity">
    <text evidence="2">Belongs to the UPP synthase family.</text>
</comment>
<feature type="region of interest" description="Disordered" evidence="3">
    <location>
        <begin position="1"/>
        <end position="26"/>
    </location>
</feature>
<dbReference type="GO" id="GO:0008834">
    <property type="term" value="F:ditrans,polycis-undecaprenyl-diphosphate synthase [(2E,6E)-farnesyl-diphosphate specific] activity"/>
    <property type="evidence" value="ECO:0007669"/>
    <property type="project" value="TreeGrafter"/>
</dbReference>
<keyword evidence="1 2" id="KW-0808">Transferase</keyword>
<dbReference type="EC" id="2.5.1.-" evidence="2"/>
<feature type="binding site" evidence="2">
    <location>
        <begin position="38"/>
        <end position="41"/>
    </location>
    <ligand>
        <name>substrate</name>
    </ligand>
</feature>
<keyword evidence="5" id="KW-1185">Reference proteome</keyword>
<dbReference type="PROSITE" id="PS01066">
    <property type="entry name" value="UPP_SYNTHASE"/>
    <property type="match status" value="1"/>
</dbReference>
<dbReference type="PANTHER" id="PTHR10291:SF0">
    <property type="entry name" value="DEHYDRODOLICHYL DIPHOSPHATE SYNTHASE 2"/>
    <property type="match status" value="1"/>
</dbReference>
<comment type="cofactor">
    <cofactor evidence="2">
        <name>Mg(2+)</name>
        <dbReference type="ChEBI" id="CHEBI:18420"/>
    </cofactor>
    <text evidence="2">Binds 2 magnesium ions per subunit.</text>
</comment>
<dbReference type="CDD" id="cd00475">
    <property type="entry name" value="Cis_IPPS"/>
    <property type="match status" value="1"/>
</dbReference>
<feature type="binding site" evidence="2">
    <location>
        <position position="50"/>
    </location>
    <ligand>
        <name>substrate</name>
    </ligand>
</feature>
<name>A0A9W6JUZ1_9HYPH</name>
<feature type="active site" evidence="2">
    <location>
        <position position="37"/>
    </location>
</feature>
<feature type="binding site" evidence="2">
    <location>
        <position position="54"/>
    </location>
    <ligand>
        <name>substrate</name>
    </ligand>
</feature>
<feature type="binding site" evidence="2">
    <location>
        <position position="42"/>
    </location>
    <ligand>
        <name>substrate</name>
    </ligand>
</feature>
<dbReference type="GO" id="GO:0000287">
    <property type="term" value="F:magnesium ion binding"/>
    <property type="evidence" value="ECO:0007669"/>
    <property type="project" value="UniProtKB-UniRule"/>
</dbReference>
<sequence length="263" mass="28840">MKIAKFDVSDDAPIEDGRPATAAPAGPVPRHVAIIMDGNGRWATSHGLPRFEGHRRGVEAVRRTIAAAIELGIEALTVFSFSSENWTRPEGEVDELMGLLKLFIRRDLHDLHTRNVRVRILGEGHPRDGEIQAMLREAESLTGGNTGLTLAVAFNYGSQNEIARAARTLAREVAAGRLSPEDITPARLAGALDTVGLPPLDLVIRTSGEQRLSNFLLWQAAYAELVFLPVLWPDFDRGWFEQALAEFASRERRFGGLDAAGRT</sequence>
<dbReference type="PANTHER" id="PTHR10291">
    <property type="entry name" value="DEHYDRODOLICHYL DIPHOSPHATE SYNTHASE FAMILY MEMBER"/>
    <property type="match status" value="1"/>
</dbReference>
<comment type="subunit">
    <text evidence="2">Homodimer.</text>
</comment>
<organism evidence="4 5">
    <name type="scientific">Ancylobacter defluvii</name>
    <dbReference type="NCBI Taxonomy" id="1282440"/>
    <lineage>
        <taxon>Bacteria</taxon>
        <taxon>Pseudomonadati</taxon>
        <taxon>Pseudomonadota</taxon>
        <taxon>Alphaproteobacteria</taxon>
        <taxon>Hyphomicrobiales</taxon>
        <taxon>Xanthobacteraceae</taxon>
        <taxon>Ancylobacter</taxon>
    </lineage>
</organism>
<evidence type="ECO:0000313" key="4">
    <source>
        <dbReference type="EMBL" id="GLK83642.1"/>
    </source>
</evidence>
<feature type="binding site" evidence="2">
    <location>
        <position position="86"/>
    </location>
    <ligand>
        <name>substrate</name>
    </ligand>
</feature>
<dbReference type="NCBIfam" id="TIGR00055">
    <property type="entry name" value="uppS"/>
    <property type="match status" value="1"/>
</dbReference>
<dbReference type="NCBIfam" id="NF011408">
    <property type="entry name" value="PRK14834.1"/>
    <property type="match status" value="1"/>
</dbReference>
<keyword evidence="2" id="KW-0479">Metal-binding</keyword>
<dbReference type="AlphaFoldDB" id="A0A9W6JUZ1"/>
<feature type="binding site" evidence="2">
    <location>
        <begin position="211"/>
        <end position="213"/>
    </location>
    <ligand>
        <name>substrate</name>
    </ligand>
</feature>
<dbReference type="Proteomes" id="UP001143330">
    <property type="component" value="Unassembled WGS sequence"/>
</dbReference>
<proteinExistence type="inferred from homology"/>
<dbReference type="GO" id="GO:0005829">
    <property type="term" value="C:cytosol"/>
    <property type="evidence" value="ECO:0007669"/>
    <property type="project" value="TreeGrafter"/>
</dbReference>
<evidence type="ECO:0000256" key="2">
    <source>
        <dbReference type="HAMAP-Rule" id="MF_01139"/>
    </source>
</evidence>
<accession>A0A9W6JUZ1</accession>
<dbReference type="EMBL" id="BSFM01000008">
    <property type="protein sequence ID" value="GLK83642.1"/>
    <property type="molecule type" value="Genomic_DNA"/>
</dbReference>
<dbReference type="InterPro" id="IPR001441">
    <property type="entry name" value="UPP_synth-like"/>
</dbReference>
<feature type="binding site" evidence="2">
    <location>
        <position position="224"/>
    </location>
    <ligand>
        <name>Mg(2+)</name>
        <dbReference type="ChEBI" id="CHEBI:18420"/>
    </ligand>
</feature>
<evidence type="ECO:0000256" key="3">
    <source>
        <dbReference type="SAM" id="MobiDB-lite"/>
    </source>
</evidence>
<keyword evidence="2" id="KW-0460">Magnesium</keyword>
<feature type="binding site" evidence="2">
    <location>
        <position position="37"/>
    </location>
    <ligand>
        <name>Mg(2+)</name>
        <dbReference type="ChEBI" id="CHEBI:18420"/>
    </ligand>
</feature>
<gene>
    <name evidence="4" type="primary">lpxD_1</name>
    <name evidence="4" type="ORF">GCM10017653_17110</name>
</gene>
<feature type="binding site" evidence="2">
    <location>
        <begin position="82"/>
        <end position="84"/>
    </location>
    <ligand>
        <name>substrate</name>
    </ligand>
</feature>
<dbReference type="SUPFAM" id="SSF64005">
    <property type="entry name" value="Undecaprenyl diphosphate synthase"/>
    <property type="match status" value="1"/>
</dbReference>
<dbReference type="FunFam" id="3.40.1180.10:FF:000001">
    <property type="entry name" value="(2E,6E)-farnesyl-diphosphate-specific ditrans,polycis-undecaprenyl-diphosphate synthase"/>
    <property type="match status" value="1"/>
</dbReference>
<comment type="caution">
    <text evidence="4">The sequence shown here is derived from an EMBL/GenBank/DDBJ whole genome shotgun (WGS) entry which is preliminary data.</text>
</comment>
<dbReference type="Pfam" id="PF01255">
    <property type="entry name" value="Prenyltransf"/>
    <property type="match status" value="1"/>
</dbReference>
<comment type="function">
    <text evidence="2">Catalyzes the condensation of isopentenyl diphosphate (IPP) with allylic pyrophosphates generating different type of terpenoids.</text>
</comment>
<feature type="binding site" evidence="2">
    <location>
        <position position="205"/>
    </location>
    <ligand>
        <name>substrate</name>
    </ligand>
</feature>
<protein>
    <recommendedName>
        <fullName evidence="2">Isoprenyl transferase</fullName>
        <ecNumber evidence="2">2.5.1.-</ecNumber>
    </recommendedName>
</protein>
<dbReference type="InterPro" id="IPR018520">
    <property type="entry name" value="UPP_synth-like_CS"/>
</dbReference>
<evidence type="ECO:0000313" key="5">
    <source>
        <dbReference type="Proteomes" id="UP001143330"/>
    </source>
</evidence>
<feature type="binding site" evidence="2">
    <location>
        <position position="88"/>
    </location>
    <ligand>
        <name>substrate</name>
    </ligand>
</feature>
<dbReference type="GO" id="GO:0016094">
    <property type="term" value="P:polyprenol biosynthetic process"/>
    <property type="evidence" value="ECO:0007669"/>
    <property type="project" value="TreeGrafter"/>
</dbReference>
<dbReference type="Gene3D" id="3.40.1180.10">
    <property type="entry name" value="Decaprenyl diphosphate synthase-like"/>
    <property type="match status" value="1"/>
</dbReference>
<reference evidence="4" key="1">
    <citation type="journal article" date="2014" name="Int. J. Syst. Evol. Microbiol.">
        <title>Complete genome sequence of Corynebacterium casei LMG S-19264T (=DSM 44701T), isolated from a smear-ripened cheese.</title>
        <authorList>
            <consortium name="US DOE Joint Genome Institute (JGI-PGF)"/>
            <person name="Walter F."/>
            <person name="Albersmeier A."/>
            <person name="Kalinowski J."/>
            <person name="Ruckert C."/>
        </authorList>
    </citation>
    <scope>NUCLEOTIDE SEQUENCE</scope>
    <source>
        <strain evidence="4">VKM B-2789</strain>
    </source>
</reference>
<reference evidence="4" key="2">
    <citation type="submission" date="2023-01" db="EMBL/GenBank/DDBJ databases">
        <authorList>
            <person name="Sun Q."/>
            <person name="Evtushenko L."/>
        </authorList>
    </citation>
    <scope>NUCLEOTIDE SEQUENCE</scope>
    <source>
        <strain evidence="4">VKM B-2789</strain>
    </source>
</reference>